<name>A0ACC0UVM9_9HYPO</name>
<gene>
    <name evidence="1" type="ORF">N3K66_006328</name>
</gene>
<organism evidence="1 2">
    <name type="scientific">Trichothecium roseum</name>
    <dbReference type="NCBI Taxonomy" id="47278"/>
    <lineage>
        <taxon>Eukaryota</taxon>
        <taxon>Fungi</taxon>
        <taxon>Dikarya</taxon>
        <taxon>Ascomycota</taxon>
        <taxon>Pezizomycotina</taxon>
        <taxon>Sordariomycetes</taxon>
        <taxon>Hypocreomycetidae</taxon>
        <taxon>Hypocreales</taxon>
        <taxon>Hypocreales incertae sedis</taxon>
        <taxon>Trichothecium</taxon>
    </lineage>
</organism>
<dbReference type="EMBL" id="CM047945">
    <property type="protein sequence ID" value="KAI9897968.1"/>
    <property type="molecule type" value="Genomic_DNA"/>
</dbReference>
<dbReference type="Proteomes" id="UP001163324">
    <property type="component" value="Chromosome 6"/>
</dbReference>
<evidence type="ECO:0000313" key="2">
    <source>
        <dbReference type="Proteomes" id="UP001163324"/>
    </source>
</evidence>
<accession>A0ACC0UVM9</accession>
<sequence>MKRASAHFEDIDTYGASPTKRHCAIMDPMCQPAEMHHPGLCAPQLMLDQGYQGHLTREDAMTQMSRREHSASCHLRYHQDAASTNTFMPCCQDSNIMAAEANWAASGVCDEHPYESSTASFSPDHSLEFEIQRDMGMVWGGGSGSGSSSGSCSGSEEKGSSVFDSTASSPTFTVPSDCSPPQAPYFVPSWRQNMPPMAGQPLDYGRNHTTQAHHVDPPRVPLPHTAAAVGLLGDQLQENARRQASAILFDSLTTLP</sequence>
<comment type="caution">
    <text evidence="1">The sequence shown here is derived from an EMBL/GenBank/DDBJ whole genome shotgun (WGS) entry which is preliminary data.</text>
</comment>
<keyword evidence="2" id="KW-1185">Reference proteome</keyword>
<protein>
    <submittedName>
        <fullName evidence="1">Uncharacterized protein</fullName>
    </submittedName>
</protein>
<proteinExistence type="predicted"/>
<reference evidence="1" key="1">
    <citation type="submission" date="2022-10" db="EMBL/GenBank/DDBJ databases">
        <title>Complete Genome of Trichothecium roseum strain YXFP-22015, a Plant Pathogen Isolated from Citrus.</title>
        <authorList>
            <person name="Wang Y."/>
            <person name="Zhu L."/>
        </authorList>
    </citation>
    <scope>NUCLEOTIDE SEQUENCE</scope>
    <source>
        <strain evidence="1">YXFP-22015</strain>
    </source>
</reference>
<evidence type="ECO:0000313" key="1">
    <source>
        <dbReference type="EMBL" id="KAI9897968.1"/>
    </source>
</evidence>